<dbReference type="Proteomes" id="UP000794436">
    <property type="component" value="Unassembled WGS sequence"/>
</dbReference>
<dbReference type="InterPro" id="IPR006571">
    <property type="entry name" value="TLDc_dom"/>
</dbReference>
<dbReference type="OrthoDB" id="26679at2759"/>
<gene>
    <name evidence="8" type="ORF">Poli38472_002293</name>
</gene>
<comment type="similarity">
    <text evidence="2">Belongs to the OXR1 family.</text>
</comment>
<organism evidence="8 9">
    <name type="scientific">Pythium oligandrum</name>
    <name type="common">Mycoparasitic fungus</name>
    <dbReference type="NCBI Taxonomy" id="41045"/>
    <lineage>
        <taxon>Eukaryota</taxon>
        <taxon>Sar</taxon>
        <taxon>Stramenopiles</taxon>
        <taxon>Oomycota</taxon>
        <taxon>Peronosporomycetes</taxon>
        <taxon>Pythiales</taxon>
        <taxon>Pythiaceae</taxon>
        <taxon>Pythium</taxon>
    </lineage>
</organism>
<dbReference type="SUPFAM" id="SSF54106">
    <property type="entry name" value="LysM domain"/>
    <property type="match status" value="1"/>
</dbReference>
<dbReference type="PROSITE" id="PS51886">
    <property type="entry name" value="TLDC"/>
    <property type="match status" value="1"/>
</dbReference>
<evidence type="ECO:0000256" key="5">
    <source>
        <dbReference type="SAM" id="MobiDB-lite"/>
    </source>
</evidence>
<evidence type="ECO:0000313" key="9">
    <source>
        <dbReference type="Proteomes" id="UP000794436"/>
    </source>
</evidence>
<feature type="domain" description="LysM" evidence="6">
    <location>
        <begin position="20"/>
        <end position="63"/>
    </location>
</feature>
<evidence type="ECO:0000259" key="7">
    <source>
        <dbReference type="PROSITE" id="PS51886"/>
    </source>
</evidence>
<dbReference type="CDD" id="cd00118">
    <property type="entry name" value="LysM"/>
    <property type="match status" value="1"/>
</dbReference>
<dbReference type="GO" id="GO:0005739">
    <property type="term" value="C:mitochondrion"/>
    <property type="evidence" value="ECO:0007669"/>
    <property type="project" value="UniProtKB-SubCell"/>
</dbReference>
<dbReference type="InterPro" id="IPR018392">
    <property type="entry name" value="LysM"/>
</dbReference>
<dbReference type="SMART" id="SM00257">
    <property type="entry name" value="LysM"/>
    <property type="match status" value="1"/>
</dbReference>
<dbReference type="Pfam" id="PF01476">
    <property type="entry name" value="LysM"/>
    <property type="match status" value="1"/>
</dbReference>
<dbReference type="AlphaFoldDB" id="A0A8K1CH96"/>
<protein>
    <recommendedName>
        <fullName evidence="4">Oxidation resistance protein 1</fullName>
    </recommendedName>
</protein>
<name>A0A8K1CH96_PYTOL</name>
<reference evidence="8" key="1">
    <citation type="submission" date="2019-03" db="EMBL/GenBank/DDBJ databases">
        <title>Long read genome sequence of the mycoparasitic Pythium oligandrum ATCC 38472 isolated from sugarbeet rhizosphere.</title>
        <authorList>
            <person name="Gaulin E."/>
        </authorList>
    </citation>
    <scope>NUCLEOTIDE SEQUENCE</scope>
    <source>
        <strain evidence="8">ATCC 38472_TT</strain>
    </source>
</reference>
<evidence type="ECO:0000256" key="4">
    <source>
        <dbReference type="ARBA" id="ARBA00040604"/>
    </source>
</evidence>
<dbReference type="EMBL" id="SPLM01000072">
    <property type="protein sequence ID" value="TMW63352.1"/>
    <property type="molecule type" value="Genomic_DNA"/>
</dbReference>
<dbReference type="Gene3D" id="3.10.350.10">
    <property type="entry name" value="LysM domain"/>
    <property type="match status" value="1"/>
</dbReference>
<feature type="compositionally biased region" description="Basic and acidic residues" evidence="5">
    <location>
        <begin position="91"/>
        <end position="104"/>
    </location>
</feature>
<dbReference type="SMART" id="SM00584">
    <property type="entry name" value="TLDc"/>
    <property type="match status" value="1"/>
</dbReference>
<evidence type="ECO:0000313" key="8">
    <source>
        <dbReference type="EMBL" id="TMW63352.1"/>
    </source>
</evidence>
<evidence type="ECO:0000256" key="3">
    <source>
        <dbReference type="ARBA" id="ARBA00023128"/>
    </source>
</evidence>
<comment type="caution">
    <text evidence="8">The sequence shown here is derived from an EMBL/GenBank/DDBJ whole genome shotgun (WGS) entry which is preliminary data.</text>
</comment>
<keyword evidence="9" id="KW-1185">Reference proteome</keyword>
<dbReference type="Pfam" id="PF07534">
    <property type="entry name" value="TLD"/>
    <property type="match status" value="1"/>
</dbReference>
<evidence type="ECO:0000256" key="1">
    <source>
        <dbReference type="ARBA" id="ARBA00004173"/>
    </source>
</evidence>
<dbReference type="InterPro" id="IPR036779">
    <property type="entry name" value="LysM_dom_sf"/>
</dbReference>
<feature type="region of interest" description="Disordered" evidence="5">
    <location>
        <begin position="66"/>
        <end position="105"/>
    </location>
</feature>
<sequence>MLKIFQPLDFKNAKPRHMQQTYVVQPGDTLAGIALRHGMKEAQIRAINNLWEGNVFAGQEIVVHRKQRSKSLPQLPSAGLTGKKAGFESVEEQRPPEEAEKEPVVEDDWVLTDSPPRSNENGKKLSVIFEHHPHKDAQQTQAGQGKSNGVGVRRIKVRSFSARFQTHQEEEDNIFGLPKLLGGTWGEVLANPRHADLVPKLEACLPMRYHGYDWRVMYSSAKHGSSLHTLLRLSQGKGASIIIVETCDGDVFGGFNTSSWTTSTSYYGTGECFVFTTAPKFEVFTWKRTNSMFMLSDSRSIAMGGGGGFAWILNADLSRGSTSPSDTFMNRRLTPDADFEISTVEVWGFETKI</sequence>
<evidence type="ECO:0000256" key="2">
    <source>
        <dbReference type="ARBA" id="ARBA00009540"/>
    </source>
</evidence>
<evidence type="ECO:0000259" key="6">
    <source>
        <dbReference type="PROSITE" id="PS51782"/>
    </source>
</evidence>
<comment type="subcellular location">
    <subcellularLocation>
        <location evidence="1">Mitochondrion</location>
    </subcellularLocation>
</comment>
<accession>A0A8K1CH96</accession>
<dbReference type="PROSITE" id="PS51782">
    <property type="entry name" value="LYSM"/>
    <property type="match status" value="1"/>
</dbReference>
<proteinExistence type="inferred from homology"/>
<keyword evidence="3" id="KW-0496">Mitochondrion</keyword>
<dbReference type="PANTHER" id="PTHR23354:SF62">
    <property type="entry name" value="MUSTARD, ISOFORM V"/>
    <property type="match status" value="1"/>
</dbReference>
<dbReference type="PANTHER" id="PTHR23354">
    <property type="entry name" value="NUCLEOLAR PROTEIN 7/ESTROGEN RECEPTOR COACTIVATOR-RELATED"/>
    <property type="match status" value="1"/>
</dbReference>
<feature type="domain" description="TLDc" evidence="7">
    <location>
        <begin position="187"/>
        <end position="350"/>
    </location>
</feature>